<keyword evidence="3" id="KW-1185">Reference proteome</keyword>
<evidence type="ECO:0000313" key="3">
    <source>
        <dbReference type="Proteomes" id="UP001501470"/>
    </source>
</evidence>
<proteinExistence type="predicted"/>
<evidence type="ECO:0000313" key="2">
    <source>
        <dbReference type="EMBL" id="GAA1577325.1"/>
    </source>
</evidence>
<feature type="region of interest" description="Disordered" evidence="1">
    <location>
        <begin position="1"/>
        <end position="55"/>
    </location>
</feature>
<evidence type="ECO:0000256" key="1">
    <source>
        <dbReference type="SAM" id="MobiDB-lite"/>
    </source>
</evidence>
<reference evidence="2 3" key="1">
    <citation type="journal article" date="2019" name="Int. J. Syst. Evol. Microbiol.">
        <title>The Global Catalogue of Microorganisms (GCM) 10K type strain sequencing project: providing services to taxonomists for standard genome sequencing and annotation.</title>
        <authorList>
            <consortium name="The Broad Institute Genomics Platform"/>
            <consortium name="The Broad Institute Genome Sequencing Center for Infectious Disease"/>
            <person name="Wu L."/>
            <person name="Ma J."/>
        </authorList>
    </citation>
    <scope>NUCLEOTIDE SEQUENCE [LARGE SCALE GENOMIC DNA]</scope>
    <source>
        <strain evidence="2 3">JCM 15933</strain>
    </source>
</reference>
<gene>
    <name evidence="2" type="ORF">GCM10009827_118970</name>
</gene>
<organism evidence="2 3">
    <name type="scientific">Dactylosporangium maewongense</name>
    <dbReference type="NCBI Taxonomy" id="634393"/>
    <lineage>
        <taxon>Bacteria</taxon>
        <taxon>Bacillati</taxon>
        <taxon>Actinomycetota</taxon>
        <taxon>Actinomycetes</taxon>
        <taxon>Micromonosporales</taxon>
        <taxon>Micromonosporaceae</taxon>
        <taxon>Dactylosporangium</taxon>
    </lineage>
</organism>
<protein>
    <submittedName>
        <fullName evidence="2">Uncharacterized protein</fullName>
    </submittedName>
</protein>
<dbReference type="Proteomes" id="UP001501470">
    <property type="component" value="Unassembled WGS sequence"/>
</dbReference>
<comment type="caution">
    <text evidence="2">The sequence shown here is derived from an EMBL/GenBank/DDBJ whole genome shotgun (WGS) entry which is preliminary data.</text>
</comment>
<accession>A0ABN2DGY9</accession>
<sequence length="55" mass="5989">MDRRCPPFNPLATRHILGHPISEPFPGKQICQPGRRPAQPRSVDASRSDGSGAQP</sequence>
<name>A0ABN2DGY9_9ACTN</name>
<dbReference type="EMBL" id="BAAAQD010000064">
    <property type="protein sequence ID" value="GAA1577325.1"/>
    <property type="molecule type" value="Genomic_DNA"/>
</dbReference>